<keyword evidence="2" id="KW-0472">Membrane</keyword>
<sequence length="419" mass="46465">MAREPQINEDPTLSLRTVLLSVVGLWLAYFLLTSLRGMILSYELQQAFGLDLQNEMLWRRVIVCLGGAAVTLVLWLLLRLFDMKPMWIKVIAALILALPAAALFAQINETMFAPVQAQINARLEAEGYGQFGRQDTGSVLDDVATRTDPRDGEGEDPSDRVRQAPAQNSMAAQMESFRWLGLLDMAVSRYFLFLAWAALYHAMFTGSLARAAERRGERFRTAAKAAELRSLRYQVNPHFLFNSLNSLSALVMTGKPDRAEAMIQALSNFYRHSLANEPTAFVALEDEFSLQQHYLEIESVRFPERLIPVFELPPELAAARIPGMILQPLVENSVKYGVAGTNRPVTVKVSAREDYGRLAITVCDDGPGAKGLGEPGFGIGLTNVRDRLEALYGKDANITSGPTDIGYCTEIRLPLRTHG</sequence>
<dbReference type="InterPro" id="IPR003594">
    <property type="entry name" value="HATPase_dom"/>
</dbReference>
<feature type="transmembrane region" description="Helical" evidence="2">
    <location>
        <begin position="57"/>
        <end position="78"/>
    </location>
</feature>
<dbReference type="InterPro" id="IPR010559">
    <property type="entry name" value="Sig_transdc_His_kin_internal"/>
</dbReference>
<feature type="transmembrane region" description="Helical" evidence="2">
    <location>
        <begin position="190"/>
        <end position="209"/>
    </location>
</feature>
<proteinExistence type="predicted"/>
<dbReference type="Proteomes" id="UP001206067">
    <property type="component" value="Unassembled WGS sequence"/>
</dbReference>
<feature type="transmembrane region" description="Helical" evidence="2">
    <location>
        <begin position="90"/>
        <end position="107"/>
    </location>
</feature>
<dbReference type="EMBL" id="JANKHH010000005">
    <property type="protein sequence ID" value="MCR2834489.1"/>
    <property type="molecule type" value="Genomic_DNA"/>
</dbReference>
<comment type="caution">
    <text evidence="4">The sequence shown here is derived from an EMBL/GenBank/DDBJ whole genome shotgun (WGS) entry which is preliminary data.</text>
</comment>
<organism evidence="4 5">
    <name type="scientific">Parerythrobacter lacustris</name>
    <dbReference type="NCBI Taxonomy" id="2969984"/>
    <lineage>
        <taxon>Bacteria</taxon>
        <taxon>Pseudomonadati</taxon>
        <taxon>Pseudomonadota</taxon>
        <taxon>Alphaproteobacteria</taxon>
        <taxon>Sphingomonadales</taxon>
        <taxon>Erythrobacteraceae</taxon>
        <taxon>Parerythrobacter</taxon>
    </lineage>
</organism>
<dbReference type="Gene3D" id="3.30.565.10">
    <property type="entry name" value="Histidine kinase-like ATPase, C-terminal domain"/>
    <property type="match status" value="1"/>
</dbReference>
<feature type="transmembrane region" description="Helical" evidence="2">
    <location>
        <begin position="12"/>
        <end position="32"/>
    </location>
</feature>
<dbReference type="InterPro" id="IPR050640">
    <property type="entry name" value="Bact_2-comp_sensor_kinase"/>
</dbReference>
<feature type="compositionally biased region" description="Basic and acidic residues" evidence="1">
    <location>
        <begin position="143"/>
        <end position="162"/>
    </location>
</feature>
<evidence type="ECO:0000313" key="5">
    <source>
        <dbReference type="Proteomes" id="UP001206067"/>
    </source>
</evidence>
<dbReference type="SUPFAM" id="SSF55874">
    <property type="entry name" value="ATPase domain of HSP90 chaperone/DNA topoisomerase II/histidine kinase"/>
    <property type="match status" value="1"/>
</dbReference>
<keyword evidence="2" id="KW-1133">Transmembrane helix</keyword>
<evidence type="ECO:0000313" key="4">
    <source>
        <dbReference type="EMBL" id="MCR2834489.1"/>
    </source>
</evidence>
<dbReference type="Pfam" id="PF06580">
    <property type="entry name" value="His_kinase"/>
    <property type="match status" value="1"/>
</dbReference>
<gene>
    <name evidence="4" type="ORF">NSO95_11070</name>
</gene>
<dbReference type="GO" id="GO:0016301">
    <property type="term" value="F:kinase activity"/>
    <property type="evidence" value="ECO:0007669"/>
    <property type="project" value="UniProtKB-KW"/>
</dbReference>
<keyword evidence="4" id="KW-0418">Kinase</keyword>
<feature type="region of interest" description="Disordered" evidence="1">
    <location>
        <begin position="142"/>
        <end position="166"/>
    </location>
</feature>
<evidence type="ECO:0000256" key="2">
    <source>
        <dbReference type="SAM" id="Phobius"/>
    </source>
</evidence>
<dbReference type="RefSeq" id="WP_257596299.1">
    <property type="nucleotide sequence ID" value="NZ_JANKHH010000005.1"/>
</dbReference>
<keyword evidence="4" id="KW-0808">Transferase</keyword>
<keyword evidence="2" id="KW-0812">Transmembrane</keyword>
<evidence type="ECO:0000259" key="3">
    <source>
        <dbReference type="SMART" id="SM00387"/>
    </source>
</evidence>
<reference evidence="4 5" key="1">
    <citation type="submission" date="2022-08" db="EMBL/GenBank/DDBJ databases">
        <title>Polyphasic taxonomy analysis of Qipengyuania sp.RS5-5.</title>
        <authorList>
            <person name="Xamxidin M."/>
            <person name="Wu M."/>
        </authorList>
    </citation>
    <scope>NUCLEOTIDE SEQUENCE [LARGE SCALE GENOMIC DNA]</scope>
    <source>
        <strain evidence="4 5">RS5-5</strain>
    </source>
</reference>
<dbReference type="PANTHER" id="PTHR34220">
    <property type="entry name" value="SENSOR HISTIDINE KINASE YPDA"/>
    <property type="match status" value="1"/>
</dbReference>
<dbReference type="InterPro" id="IPR036890">
    <property type="entry name" value="HATPase_C_sf"/>
</dbReference>
<dbReference type="PANTHER" id="PTHR34220:SF7">
    <property type="entry name" value="SENSOR HISTIDINE KINASE YPDA"/>
    <property type="match status" value="1"/>
</dbReference>
<protein>
    <submittedName>
        <fullName evidence="4">Histidine kinase</fullName>
    </submittedName>
</protein>
<accession>A0ABT1XS61</accession>
<dbReference type="SMART" id="SM00387">
    <property type="entry name" value="HATPase_c"/>
    <property type="match status" value="1"/>
</dbReference>
<keyword evidence="5" id="KW-1185">Reference proteome</keyword>
<dbReference type="Pfam" id="PF02518">
    <property type="entry name" value="HATPase_c"/>
    <property type="match status" value="1"/>
</dbReference>
<feature type="domain" description="Histidine kinase/HSP90-like ATPase" evidence="3">
    <location>
        <begin position="317"/>
        <end position="417"/>
    </location>
</feature>
<name>A0ABT1XS61_9SPHN</name>
<evidence type="ECO:0000256" key="1">
    <source>
        <dbReference type="SAM" id="MobiDB-lite"/>
    </source>
</evidence>